<keyword evidence="2" id="KW-1185">Reference proteome</keyword>
<evidence type="ECO:0000313" key="2">
    <source>
        <dbReference type="Proteomes" id="UP000198757"/>
    </source>
</evidence>
<protein>
    <recommendedName>
        <fullName evidence="3">TonB-dependent Receptor Plug Domain</fullName>
    </recommendedName>
</protein>
<name>A0A1G6PKJ3_NIADE</name>
<proteinExistence type="predicted"/>
<dbReference type="SUPFAM" id="SSF56935">
    <property type="entry name" value="Porins"/>
    <property type="match status" value="1"/>
</dbReference>
<dbReference type="AlphaFoldDB" id="A0A1G6PKJ3"/>
<accession>A0A1G6PKJ3</accession>
<dbReference type="EMBL" id="FMZO01000004">
    <property type="protein sequence ID" value="SDC80589.1"/>
    <property type="molecule type" value="Genomic_DNA"/>
</dbReference>
<dbReference type="STRING" id="1285928.SAMN04487894_10469"/>
<gene>
    <name evidence="1" type="ORF">SAMN04487894_10469</name>
</gene>
<dbReference type="RefSeq" id="WP_143019706.1">
    <property type="nucleotide sequence ID" value="NZ_FMZO01000004.1"/>
</dbReference>
<dbReference type="InterPro" id="IPR037066">
    <property type="entry name" value="Plug_dom_sf"/>
</dbReference>
<evidence type="ECO:0000313" key="1">
    <source>
        <dbReference type="EMBL" id="SDC80589.1"/>
    </source>
</evidence>
<reference evidence="2" key="1">
    <citation type="submission" date="2016-10" db="EMBL/GenBank/DDBJ databases">
        <authorList>
            <person name="Varghese N."/>
            <person name="Submissions S."/>
        </authorList>
    </citation>
    <scope>NUCLEOTIDE SEQUENCE [LARGE SCALE GENOMIC DNA]</scope>
    <source>
        <strain evidence="2">DSM 25811 / CCM 8410 / LMG 26954 / E90</strain>
    </source>
</reference>
<dbReference type="OrthoDB" id="9764669at2"/>
<organism evidence="1 2">
    <name type="scientific">Niabella drilacis (strain DSM 25811 / CCM 8410 / CCUG 62505 / LMG 26954 / E90)</name>
    <dbReference type="NCBI Taxonomy" id="1285928"/>
    <lineage>
        <taxon>Bacteria</taxon>
        <taxon>Pseudomonadati</taxon>
        <taxon>Bacteroidota</taxon>
        <taxon>Chitinophagia</taxon>
        <taxon>Chitinophagales</taxon>
        <taxon>Chitinophagaceae</taxon>
        <taxon>Niabella</taxon>
    </lineage>
</organism>
<dbReference type="Proteomes" id="UP000198757">
    <property type="component" value="Unassembled WGS sequence"/>
</dbReference>
<evidence type="ECO:0008006" key="3">
    <source>
        <dbReference type="Google" id="ProtNLM"/>
    </source>
</evidence>
<dbReference type="Gene3D" id="2.170.130.10">
    <property type="entry name" value="TonB-dependent receptor, plug domain"/>
    <property type="match status" value="1"/>
</dbReference>
<sequence length="94" mass="10330">MKYGLGLCLPVCVCAQTQTIITDSTAQAMDEVMVTTGQYRAQSVKQSVYQVRVITAEQIRRMAPARLQDIFNMQLNIRFSQDLSTGGANILSAA</sequence>